<keyword evidence="2" id="KW-0564">Palmitate</keyword>
<dbReference type="OMA" id="LWKQTSH"/>
<dbReference type="eggNOG" id="KOG0621">
    <property type="taxonomic scope" value="Eukaryota"/>
</dbReference>
<dbReference type="GO" id="GO:0017128">
    <property type="term" value="F:phospholipid scramblase activity"/>
    <property type="evidence" value="ECO:0007669"/>
    <property type="project" value="InterPro"/>
</dbReference>
<gene>
    <name evidence="3" type="primary">Dgri\GH15491</name>
    <name evidence="3" type="ORF">Dgri_GH15491</name>
</gene>
<accession>B4J224</accession>
<sequence>MTEQIADKALNLFRNSLDCRLKRGLMKEQQYIEVPQHAPPPAEPAYATSPGEPWMSIPVGRDCPQGLEYLTVLDELLVSQKIQEVGQVRNPFKVKNSLGQNLYYAYEESNMLSRTMMQQLRPFEMKVLDNFQNEVLHVNRPMRCDLFCCFPNCSSILEVSAPPGQIIGTVEKVCFFMKPKFLIKNSFGDVMMNIEGSVSGPWKCCKDIDMKVFSVNNEEIGKITKNWSGPAKEMFSDADYFSVTFPLNLDVRMKALLFAAVFLVNILLYEN</sequence>
<dbReference type="HOGENOM" id="CLU_053024_2_1_1"/>
<dbReference type="OrthoDB" id="191150at2759"/>
<dbReference type="InParanoid" id="B4J224"/>
<dbReference type="Pfam" id="PF03803">
    <property type="entry name" value="Scramblase"/>
    <property type="match status" value="1"/>
</dbReference>
<comment type="function">
    <text evidence="2">May mediate accelerated ATP-independent bidirectional transbilayer migration of phospholipids upon binding calcium ions that results in a loss of phospholipid asymmetry in the plasma membrane.</text>
</comment>
<evidence type="ECO:0000313" key="3">
    <source>
        <dbReference type="EMBL" id="EDV95949.1"/>
    </source>
</evidence>
<comment type="similarity">
    <text evidence="1 2">Belongs to the phospholipid scramblase family.</text>
</comment>
<proteinExistence type="inferred from homology"/>
<dbReference type="SUPFAM" id="SSF54518">
    <property type="entry name" value="Tubby C-terminal domain-like"/>
    <property type="match status" value="1"/>
</dbReference>
<keyword evidence="4" id="KW-1185">Reference proteome</keyword>
<dbReference type="PANTHER" id="PTHR23248:SF9">
    <property type="entry name" value="PHOSPHOLIPID SCRAMBLASE"/>
    <property type="match status" value="1"/>
</dbReference>
<name>B4J224_DROGR</name>
<dbReference type="FunCoup" id="B4J224">
    <property type="interactions" value="77"/>
</dbReference>
<keyword evidence="2" id="KW-0449">Lipoprotein</keyword>
<evidence type="ECO:0000256" key="2">
    <source>
        <dbReference type="RuleBase" id="RU363116"/>
    </source>
</evidence>
<keyword evidence="2" id="KW-0106">Calcium</keyword>
<evidence type="ECO:0000313" key="4">
    <source>
        <dbReference type="Proteomes" id="UP000001070"/>
    </source>
</evidence>
<dbReference type="PANTHER" id="PTHR23248">
    <property type="entry name" value="PHOSPHOLIPID SCRAMBLASE-RELATED"/>
    <property type="match status" value="1"/>
</dbReference>
<dbReference type="EMBL" id="CH916366">
    <property type="protein sequence ID" value="EDV95949.1"/>
    <property type="molecule type" value="Genomic_DNA"/>
</dbReference>
<evidence type="ECO:0000256" key="1">
    <source>
        <dbReference type="ARBA" id="ARBA00005350"/>
    </source>
</evidence>
<reference evidence="3 4" key="1">
    <citation type="journal article" date="2007" name="Nature">
        <title>Evolution of genes and genomes on the Drosophila phylogeny.</title>
        <authorList>
            <consortium name="Drosophila 12 Genomes Consortium"/>
            <person name="Clark A.G."/>
            <person name="Eisen M.B."/>
            <person name="Smith D.R."/>
            <person name="Bergman C.M."/>
            <person name="Oliver B."/>
            <person name="Markow T.A."/>
            <person name="Kaufman T.C."/>
            <person name="Kellis M."/>
            <person name="Gelbart W."/>
            <person name="Iyer V.N."/>
            <person name="Pollard D.A."/>
            <person name="Sackton T.B."/>
            <person name="Larracuente A.M."/>
            <person name="Singh N.D."/>
            <person name="Abad J.P."/>
            <person name="Abt D.N."/>
            <person name="Adryan B."/>
            <person name="Aguade M."/>
            <person name="Akashi H."/>
            <person name="Anderson W.W."/>
            <person name="Aquadro C.F."/>
            <person name="Ardell D.H."/>
            <person name="Arguello R."/>
            <person name="Artieri C.G."/>
            <person name="Barbash D.A."/>
            <person name="Barker D."/>
            <person name="Barsanti P."/>
            <person name="Batterham P."/>
            <person name="Batzoglou S."/>
            <person name="Begun D."/>
            <person name="Bhutkar A."/>
            <person name="Blanco E."/>
            <person name="Bosak S.A."/>
            <person name="Bradley R.K."/>
            <person name="Brand A.D."/>
            <person name="Brent M.R."/>
            <person name="Brooks A.N."/>
            <person name="Brown R.H."/>
            <person name="Butlin R.K."/>
            <person name="Caggese C."/>
            <person name="Calvi B.R."/>
            <person name="Bernardo de Carvalho A."/>
            <person name="Caspi A."/>
            <person name="Castrezana S."/>
            <person name="Celniker S.E."/>
            <person name="Chang J.L."/>
            <person name="Chapple C."/>
            <person name="Chatterji S."/>
            <person name="Chinwalla A."/>
            <person name="Civetta A."/>
            <person name="Clifton S.W."/>
            <person name="Comeron J.M."/>
            <person name="Costello J.C."/>
            <person name="Coyne J.A."/>
            <person name="Daub J."/>
            <person name="David R.G."/>
            <person name="Delcher A.L."/>
            <person name="Delehaunty K."/>
            <person name="Do C.B."/>
            <person name="Ebling H."/>
            <person name="Edwards K."/>
            <person name="Eickbush T."/>
            <person name="Evans J.D."/>
            <person name="Filipski A."/>
            <person name="Findeiss S."/>
            <person name="Freyhult E."/>
            <person name="Fulton L."/>
            <person name="Fulton R."/>
            <person name="Garcia A.C."/>
            <person name="Gardiner A."/>
            <person name="Garfield D.A."/>
            <person name="Garvin B.E."/>
            <person name="Gibson G."/>
            <person name="Gilbert D."/>
            <person name="Gnerre S."/>
            <person name="Godfrey J."/>
            <person name="Good R."/>
            <person name="Gotea V."/>
            <person name="Gravely B."/>
            <person name="Greenberg A.J."/>
            <person name="Griffiths-Jones S."/>
            <person name="Gross S."/>
            <person name="Guigo R."/>
            <person name="Gustafson E.A."/>
            <person name="Haerty W."/>
            <person name="Hahn M.W."/>
            <person name="Halligan D.L."/>
            <person name="Halpern A.L."/>
            <person name="Halter G.M."/>
            <person name="Han M.V."/>
            <person name="Heger A."/>
            <person name="Hillier L."/>
            <person name="Hinrichs A.S."/>
            <person name="Holmes I."/>
            <person name="Hoskins R.A."/>
            <person name="Hubisz M.J."/>
            <person name="Hultmark D."/>
            <person name="Huntley M.A."/>
            <person name="Jaffe D.B."/>
            <person name="Jagadeeshan S."/>
            <person name="Jeck W.R."/>
            <person name="Johnson J."/>
            <person name="Jones C.D."/>
            <person name="Jordan W.C."/>
            <person name="Karpen G.H."/>
            <person name="Kataoka E."/>
            <person name="Keightley P.D."/>
            <person name="Kheradpour P."/>
            <person name="Kirkness E.F."/>
            <person name="Koerich L.B."/>
            <person name="Kristiansen K."/>
            <person name="Kudrna D."/>
            <person name="Kulathinal R.J."/>
            <person name="Kumar S."/>
            <person name="Kwok R."/>
            <person name="Lander E."/>
            <person name="Langley C.H."/>
            <person name="Lapoint R."/>
            <person name="Lazzaro B.P."/>
            <person name="Lee S.J."/>
            <person name="Levesque L."/>
            <person name="Li R."/>
            <person name="Lin C.F."/>
            <person name="Lin M.F."/>
            <person name="Lindblad-Toh K."/>
            <person name="Llopart A."/>
            <person name="Long M."/>
            <person name="Low L."/>
            <person name="Lozovsky E."/>
            <person name="Lu J."/>
            <person name="Luo M."/>
            <person name="Machado C.A."/>
            <person name="Makalowski W."/>
            <person name="Marzo M."/>
            <person name="Matsuda M."/>
            <person name="Matzkin L."/>
            <person name="McAllister B."/>
            <person name="McBride C.S."/>
            <person name="McKernan B."/>
            <person name="McKernan K."/>
            <person name="Mendez-Lago M."/>
            <person name="Minx P."/>
            <person name="Mollenhauer M.U."/>
            <person name="Montooth K."/>
            <person name="Mount S.M."/>
            <person name="Mu X."/>
            <person name="Myers E."/>
            <person name="Negre B."/>
            <person name="Newfeld S."/>
            <person name="Nielsen R."/>
            <person name="Noor M.A."/>
            <person name="O'Grady P."/>
            <person name="Pachter L."/>
            <person name="Papaceit M."/>
            <person name="Parisi M.J."/>
            <person name="Parisi M."/>
            <person name="Parts L."/>
            <person name="Pedersen J.S."/>
            <person name="Pesole G."/>
            <person name="Phillippy A.M."/>
            <person name="Ponting C.P."/>
            <person name="Pop M."/>
            <person name="Porcelli D."/>
            <person name="Powell J.R."/>
            <person name="Prohaska S."/>
            <person name="Pruitt K."/>
            <person name="Puig M."/>
            <person name="Quesneville H."/>
            <person name="Ram K.R."/>
            <person name="Rand D."/>
            <person name="Rasmussen M.D."/>
            <person name="Reed L.K."/>
            <person name="Reenan R."/>
            <person name="Reily A."/>
            <person name="Remington K.A."/>
            <person name="Rieger T.T."/>
            <person name="Ritchie M.G."/>
            <person name="Robin C."/>
            <person name="Rogers Y.H."/>
            <person name="Rohde C."/>
            <person name="Rozas J."/>
            <person name="Rubenfield M.J."/>
            <person name="Ruiz A."/>
            <person name="Russo S."/>
            <person name="Salzberg S.L."/>
            <person name="Sanchez-Gracia A."/>
            <person name="Saranga D.J."/>
            <person name="Sato H."/>
            <person name="Schaeffer S.W."/>
            <person name="Schatz M.C."/>
            <person name="Schlenke T."/>
            <person name="Schwartz R."/>
            <person name="Segarra C."/>
            <person name="Singh R.S."/>
            <person name="Sirot L."/>
            <person name="Sirota M."/>
            <person name="Sisneros N.B."/>
            <person name="Smith C.D."/>
            <person name="Smith T.F."/>
            <person name="Spieth J."/>
            <person name="Stage D.E."/>
            <person name="Stark A."/>
            <person name="Stephan W."/>
            <person name="Strausberg R.L."/>
            <person name="Strempel S."/>
            <person name="Sturgill D."/>
            <person name="Sutton G."/>
            <person name="Sutton G.G."/>
            <person name="Tao W."/>
            <person name="Teichmann S."/>
            <person name="Tobari Y.N."/>
            <person name="Tomimura Y."/>
            <person name="Tsolas J.M."/>
            <person name="Valente V.L."/>
            <person name="Venter E."/>
            <person name="Venter J.C."/>
            <person name="Vicario S."/>
            <person name="Vieira F.G."/>
            <person name="Vilella A.J."/>
            <person name="Villasante A."/>
            <person name="Walenz B."/>
            <person name="Wang J."/>
            <person name="Wasserman M."/>
            <person name="Watts T."/>
            <person name="Wilson D."/>
            <person name="Wilson R.K."/>
            <person name="Wing R.A."/>
            <person name="Wolfner M.F."/>
            <person name="Wong A."/>
            <person name="Wong G.K."/>
            <person name="Wu C.I."/>
            <person name="Wu G."/>
            <person name="Yamamoto D."/>
            <person name="Yang H.P."/>
            <person name="Yang S.P."/>
            <person name="Yorke J.A."/>
            <person name="Yoshida K."/>
            <person name="Zdobnov E."/>
            <person name="Zhang P."/>
            <person name="Zhang Y."/>
            <person name="Zimin A.V."/>
            <person name="Baldwin J."/>
            <person name="Abdouelleil A."/>
            <person name="Abdulkadir J."/>
            <person name="Abebe A."/>
            <person name="Abera B."/>
            <person name="Abreu J."/>
            <person name="Acer S.C."/>
            <person name="Aftuck L."/>
            <person name="Alexander A."/>
            <person name="An P."/>
            <person name="Anderson E."/>
            <person name="Anderson S."/>
            <person name="Arachi H."/>
            <person name="Azer M."/>
            <person name="Bachantsang P."/>
            <person name="Barry A."/>
            <person name="Bayul T."/>
            <person name="Berlin A."/>
            <person name="Bessette D."/>
            <person name="Bloom T."/>
            <person name="Blye J."/>
            <person name="Boguslavskiy L."/>
            <person name="Bonnet C."/>
            <person name="Boukhgalter B."/>
            <person name="Bourzgui I."/>
            <person name="Brown A."/>
            <person name="Cahill P."/>
            <person name="Channer S."/>
            <person name="Cheshatsang Y."/>
            <person name="Chuda L."/>
            <person name="Citroen M."/>
            <person name="Collymore A."/>
            <person name="Cooke P."/>
            <person name="Costello M."/>
            <person name="D'Aco K."/>
            <person name="Daza R."/>
            <person name="De Haan G."/>
            <person name="DeGray S."/>
            <person name="DeMaso C."/>
            <person name="Dhargay N."/>
            <person name="Dooley K."/>
            <person name="Dooley E."/>
            <person name="Doricent M."/>
            <person name="Dorje P."/>
            <person name="Dorjee K."/>
            <person name="Dupes A."/>
            <person name="Elong R."/>
            <person name="Falk J."/>
            <person name="Farina A."/>
            <person name="Faro S."/>
            <person name="Ferguson D."/>
            <person name="Fisher S."/>
            <person name="Foley C.D."/>
            <person name="Franke A."/>
            <person name="Friedrich D."/>
            <person name="Gadbois L."/>
            <person name="Gearin G."/>
            <person name="Gearin C.R."/>
            <person name="Giannoukos G."/>
            <person name="Goode T."/>
            <person name="Graham J."/>
            <person name="Grandbois E."/>
            <person name="Grewal S."/>
            <person name="Gyaltsen K."/>
            <person name="Hafez N."/>
            <person name="Hagos B."/>
            <person name="Hall J."/>
            <person name="Henson C."/>
            <person name="Hollinger A."/>
            <person name="Honan T."/>
            <person name="Huard M.D."/>
            <person name="Hughes L."/>
            <person name="Hurhula B."/>
            <person name="Husby M.E."/>
            <person name="Kamat A."/>
            <person name="Kanga B."/>
            <person name="Kashin S."/>
            <person name="Khazanovich D."/>
            <person name="Kisner P."/>
            <person name="Lance K."/>
            <person name="Lara M."/>
            <person name="Lee W."/>
            <person name="Lennon N."/>
            <person name="Letendre F."/>
            <person name="LeVine R."/>
            <person name="Lipovsky A."/>
            <person name="Liu X."/>
            <person name="Liu J."/>
            <person name="Liu S."/>
            <person name="Lokyitsang T."/>
            <person name="Lokyitsang Y."/>
            <person name="Lubonja R."/>
            <person name="Lui A."/>
            <person name="MacDonald P."/>
            <person name="Magnisalis V."/>
            <person name="Maru K."/>
            <person name="Matthews C."/>
            <person name="McCusker W."/>
            <person name="McDonough S."/>
            <person name="Mehta T."/>
            <person name="Meldrim J."/>
            <person name="Meneus L."/>
            <person name="Mihai O."/>
            <person name="Mihalev A."/>
            <person name="Mihova T."/>
            <person name="Mittelman R."/>
            <person name="Mlenga V."/>
            <person name="Montmayeur A."/>
            <person name="Mulrain L."/>
            <person name="Navidi A."/>
            <person name="Naylor J."/>
            <person name="Negash T."/>
            <person name="Nguyen T."/>
            <person name="Nguyen N."/>
            <person name="Nicol R."/>
            <person name="Norbu C."/>
            <person name="Norbu N."/>
            <person name="Novod N."/>
            <person name="O'Neill B."/>
            <person name="Osman S."/>
            <person name="Markiewicz E."/>
            <person name="Oyono O.L."/>
            <person name="Patti C."/>
            <person name="Phunkhang P."/>
            <person name="Pierre F."/>
            <person name="Priest M."/>
            <person name="Raghuraman S."/>
            <person name="Rege F."/>
            <person name="Reyes R."/>
            <person name="Rise C."/>
            <person name="Rogov P."/>
            <person name="Ross K."/>
            <person name="Ryan E."/>
            <person name="Settipalli S."/>
            <person name="Shea T."/>
            <person name="Sherpa N."/>
            <person name="Shi L."/>
            <person name="Shih D."/>
            <person name="Sparrow T."/>
            <person name="Spaulding J."/>
            <person name="Stalker J."/>
            <person name="Stange-Thomann N."/>
            <person name="Stavropoulos S."/>
            <person name="Stone C."/>
            <person name="Strader C."/>
            <person name="Tesfaye S."/>
            <person name="Thomson T."/>
            <person name="Thoulutsang Y."/>
            <person name="Thoulutsang D."/>
            <person name="Topham K."/>
            <person name="Topping I."/>
            <person name="Tsamla T."/>
            <person name="Vassiliev H."/>
            <person name="Vo A."/>
            <person name="Wangchuk T."/>
            <person name="Wangdi T."/>
            <person name="Weiand M."/>
            <person name="Wilkinson J."/>
            <person name="Wilson A."/>
            <person name="Yadav S."/>
            <person name="Young G."/>
            <person name="Yu Q."/>
            <person name="Zembek L."/>
            <person name="Zhong D."/>
            <person name="Zimmer A."/>
            <person name="Zwirko Z."/>
            <person name="Jaffe D.B."/>
            <person name="Alvarez P."/>
            <person name="Brockman W."/>
            <person name="Butler J."/>
            <person name="Chin C."/>
            <person name="Gnerre S."/>
            <person name="Grabherr M."/>
            <person name="Kleber M."/>
            <person name="Mauceli E."/>
            <person name="MacCallum I."/>
        </authorList>
    </citation>
    <scope>NUCLEOTIDE SEQUENCE [LARGE SCALE GENOMIC DNA]</scope>
    <source>
        <strain evidence="4">Tucson 15287-2541.00</strain>
    </source>
</reference>
<protein>
    <recommendedName>
        <fullName evidence="2">Phospholipid scramblase</fullName>
    </recommendedName>
</protein>
<organism evidence="4">
    <name type="scientific">Drosophila grimshawi</name>
    <name type="common">Hawaiian fruit fly</name>
    <name type="synonym">Idiomyia grimshawi</name>
    <dbReference type="NCBI Taxonomy" id="7222"/>
    <lineage>
        <taxon>Eukaryota</taxon>
        <taxon>Metazoa</taxon>
        <taxon>Ecdysozoa</taxon>
        <taxon>Arthropoda</taxon>
        <taxon>Hexapoda</taxon>
        <taxon>Insecta</taxon>
        <taxon>Pterygota</taxon>
        <taxon>Neoptera</taxon>
        <taxon>Endopterygota</taxon>
        <taxon>Diptera</taxon>
        <taxon>Brachycera</taxon>
        <taxon>Muscomorpha</taxon>
        <taxon>Ephydroidea</taxon>
        <taxon>Drosophilidae</taxon>
        <taxon>Drosophila</taxon>
        <taxon>Hawaiian Drosophila</taxon>
    </lineage>
</organism>
<dbReference type="InterPro" id="IPR025659">
    <property type="entry name" value="Tubby-like_C"/>
</dbReference>
<dbReference type="GO" id="GO:0005886">
    <property type="term" value="C:plasma membrane"/>
    <property type="evidence" value="ECO:0007669"/>
    <property type="project" value="TreeGrafter"/>
</dbReference>
<dbReference type="PhylomeDB" id="B4J224"/>
<dbReference type="Proteomes" id="UP000001070">
    <property type="component" value="Unassembled WGS sequence"/>
</dbReference>
<dbReference type="AlphaFoldDB" id="B4J224"/>
<dbReference type="InterPro" id="IPR005552">
    <property type="entry name" value="Scramblase"/>
</dbReference>
<comment type="cofactor">
    <cofactor evidence="2">
        <name>Ca(2+)</name>
        <dbReference type="ChEBI" id="CHEBI:29108"/>
    </cofactor>
</comment>